<feature type="domain" description="Endonuclease/exonuclease/phosphatase" evidence="1">
    <location>
        <begin position="15"/>
        <end position="245"/>
    </location>
</feature>
<organism evidence="2 3">
    <name type="scientific">Caldimonas caldifontis</name>
    <dbReference type="NCBI Taxonomy" id="1452508"/>
    <lineage>
        <taxon>Bacteria</taxon>
        <taxon>Pseudomonadati</taxon>
        <taxon>Pseudomonadota</taxon>
        <taxon>Betaproteobacteria</taxon>
        <taxon>Burkholderiales</taxon>
        <taxon>Sphaerotilaceae</taxon>
        <taxon>Caldimonas</taxon>
    </lineage>
</organism>
<comment type="caution">
    <text evidence="2">The sequence shown here is derived from an EMBL/GenBank/DDBJ whole genome shotgun (WGS) entry which is preliminary data.</text>
</comment>
<reference evidence="2 3" key="1">
    <citation type="submission" date="2018-02" db="EMBL/GenBank/DDBJ databases">
        <title>Reclassifiation of [Polyangium] brachysporum DSM 7029 as Guopingzhaonella breviflexa gen. nov., sp. nov., a member of the family Comamonadaceae.</title>
        <authorList>
            <person name="Tang B."/>
        </authorList>
    </citation>
    <scope>NUCLEOTIDE SEQUENCE [LARGE SCALE GENOMIC DNA]</scope>
    <source>
        <strain evidence="2 3">BCRC 80649</strain>
    </source>
</reference>
<dbReference type="OrthoDB" id="9793162at2"/>
<name>A0A2S5SUT8_9BURK</name>
<dbReference type="InterPro" id="IPR036691">
    <property type="entry name" value="Endo/exonu/phosph_ase_sf"/>
</dbReference>
<dbReference type="Gene3D" id="3.60.10.10">
    <property type="entry name" value="Endonuclease/exonuclease/phosphatase"/>
    <property type="match status" value="1"/>
</dbReference>
<dbReference type="PANTHER" id="PTHR14859:SF1">
    <property type="entry name" value="PGAP2-INTERACTING PROTEIN"/>
    <property type="match status" value="1"/>
</dbReference>
<dbReference type="InterPro" id="IPR051916">
    <property type="entry name" value="GPI-anchor_lipid_remodeler"/>
</dbReference>
<dbReference type="GO" id="GO:0003824">
    <property type="term" value="F:catalytic activity"/>
    <property type="evidence" value="ECO:0007669"/>
    <property type="project" value="InterPro"/>
</dbReference>
<protein>
    <recommendedName>
        <fullName evidence="1">Endonuclease/exonuclease/phosphatase domain-containing protein</fullName>
    </recommendedName>
</protein>
<accession>A0A2S5SUT8</accession>
<evidence type="ECO:0000259" key="1">
    <source>
        <dbReference type="Pfam" id="PF03372"/>
    </source>
</evidence>
<dbReference type="Pfam" id="PF03372">
    <property type="entry name" value="Exo_endo_phos"/>
    <property type="match status" value="1"/>
</dbReference>
<gene>
    <name evidence="2" type="ORF">C1704_10155</name>
</gene>
<evidence type="ECO:0000313" key="2">
    <source>
        <dbReference type="EMBL" id="PPE66327.1"/>
    </source>
</evidence>
<dbReference type="Proteomes" id="UP000238605">
    <property type="component" value="Unassembled WGS sequence"/>
</dbReference>
<dbReference type="GO" id="GO:0006506">
    <property type="term" value="P:GPI anchor biosynthetic process"/>
    <property type="evidence" value="ECO:0007669"/>
    <property type="project" value="TreeGrafter"/>
</dbReference>
<dbReference type="GO" id="GO:0016020">
    <property type="term" value="C:membrane"/>
    <property type="evidence" value="ECO:0007669"/>
    <property type="project" value="GOC"/>
</dbReference>
<dbReference type="SUPFAM" id="SSF56219">
    <property type="entry name" value="DNase I-like"/>
    <property type="match status" value="1"/>
</dbReference>
<evidence type="ECO:0000313" key="3">
    <source>
        <dbReference type="Proteomes" id="UP000238605"/>
    </source>
</evidence>
<sequence>MHNQDSSAAPLRVLTVNVHKGFSPLNRHFILPDLRDAVRTTGADVVFLQEVHGTHRRHARRHAQWPVVPQYEYLADTLWQQYAYGRNAVYPDGDHGNAVLSRFPIVHAHNHDVSMPGPEQRGLLHCVLHLPRAGRKVHAVCVHLGLREGHRRQQVQRLCELVRREVPADAPLLVAGDFNDWRLRAHEMLARAGLREVHASGLGFLPRTFPARWPLLRLDRIYVRGVRAHRPVALARRPWAHLSDHAPLAAEVTP</sequence>
<dbReference type="PANTHER" id="PTHR14859">
    <property type="entry name" value="CALCOFLUOR WHITE HYPERSENSITIVE PROTEIN PRECURSOR"/>
    <property type="match status" value="1"/>
</dbReference>
<proteinExistence type="predicted"/>
<dbReference type="AlphaFoldDB" id="A0A2S5SUT8"/>
<keyword evidence="3" id="KW-1185">Reference proteome</keyword>
<dbReference type="RefSeq" id="WP_104302610.1">
    <property type="nucleotide sequence ID" value="NZ_PSNX01000008.1"/>
</dbReference>
<dbReference type="EMBL" id="PSNX01000008">
    <property type="protein sequence ID" value="PPE66327.1"/>
    <property type="molecule type" value="Genomic_DNA"/>
</dbReference>
<dbReference type="InterPro" id="IPR005135">
    <property type="entry name" value="Endo/exonuclease/phosphatase"/>
</dbReference>